<gene>
    <name evidence="1" type="ORF">HUT08_00285</name>
    <name evidence="2" type="ORF">HUT08_36140</name>
</gene>
<reference evidence="2 3" key="1">
    <citation type="submission" date="2020-06" db="EMBL/GenBank/DDBJ databases">
        <title>Genome mining for natural products.</title>
        <authorList>
            <person name="Zhang B."/>
            <person name="Shi J."/>
            <person name="Ge H."/>
        </authorList>
    </citation>
    <scope>NUCLEOTIDE SEQUENCE [LARGE SCALE GENOMIC DNA]</scope>
    <source>
        <strain evidence="2 3">NA00687</strain>
    </source>
</reference>
<name>A0A7H8NHS8_9ACTN</name>
<sequence length="46" mass="4942">MCLPHTPYTPLGDATQIIDTRPGGQTLRRACGYNELAAWLNAPAAD</sequence>
<dbReference type="EMBL" id="CP054929">
    <property type="protein sequence ID" value="QKW54093.1"/>
    <property type="molecule type" value="Genomic_DNA"/>
</dbReference>
<dbReference type="Proteomes" id="UP000509303">
    <property type="component" value="Chromosome"/>
</dbReference>
<protein>
    <submittedName>
        <fullName evidence="2">Uncharacterized protein</fullName>
    </submittedName>
</protein>
<accession>A0A7H8NHS8</accession>
<dbReference type="RefSeq" id="WP_176159934.1">
    <property type="nucleotide sequence ID" value="NZ_CP054929.1"/>
</dbReference>
<organism evidence="2 3">
    <name type="scientific">Streptomyces buecherae</name>
    <dbReference type="NCBI Taxonomy" id="2763006"/>
    <lineage>
        <taxon>Bacteria</taxon>
        <taxon>Bacillati</taxon>
        <taxon>Actinomycetota</taxon>
        <taxon>Actinomycetes</taxon>
        <taxon>Kitasatosporales</taxon>
        <taxon>Streptomycetaceae</taxon>
        <taxon>Streptomyces</taxon>
    </lineage>
</organism>
<dbReference type="EMBL" id="CP054929">
    <property type="protein sequence ID" value="QKW48237.1"/>
    <property type="molecule type" value="Genomic_DNA"/>
</dbReference>
<evidence type="ECO:0000313" key="1">
    <source>
        <dbReference type="EMBL" id="QKW48237.1"/>
    </source>
</evidence>
<proteinExistence type="predicted"/>
<dbReference type="AlphaFoldDB" id="A0A7H8NHS8"/>
<keyword evidence="3" id="KW-1185">Reference proteome</keyword>
<evidence type="ECO:0000313" key="3">
    <source>
        <dbReference type="Proteomes" id="UP000509303"/>
    </source>
</evidence>
<evidence type="ECO:0000313" key="2">
    <source>
        <dbReference type="EMBL" id="QKW54093.1"/>
    </source>
</evidence>